<dbReference type="Proteomes" id="UP001596501">
    <property type="component" value="Unassembled WGS sequence"/>
</dbReference>
<dbReference type="Pfam" id="PF02146">
    <property type="entry name" value="SIR2"/>
    <property type="match status" value="1"/>
</dbReference>
<comment type="caution">
    <text evidence="6">The sequence shown here is derived from an EMBL/GenBank/DDBJ whole genome shotgun (WGS) entry which is preliminary data.</text>
</comment>
<evidence type="ECO:0000256" key="4">
    <source>
        <dbReference type="PROSITE-ProRule" id="PRU00236"/>
    </source>
</evidence>
<reference evidence="7" key="1">
    <citation type="journal article" date="2019" name="Int. J. Syst. Evol. Microbiol.">
        <title>The Global Catalogue of Microorganisms (GCM) 10K type strain sequencing project: providing services to taxonomists for standard genome sequencing and annotation.</title>
        <authorList>
            <consortium name="The Broad Institute Genomics Platform"/>
            <consortium name="The Broad Institute Genome Sequencing Center for Infectious Disease"/>
            <person name="Wu L."/>
            <person name="Ma J."/>
        </authorList>
    </citation>
    <scope>NUCLEOTIDE SEQUENCE [LARGE SCALE GENOMIC DNA]</scope>
    <source>
        <strain evidence="7">CGMCC 1.12371</strain>
    </source>
</reference>
<dbReference type="PANTHER" id="PTHR11085">
    <property type="entry name" value="NAD-DEPENDENT PROTEIN DEACYLASE SIRTUIN-5, MITOCHONDRIAL-RELATED"/>
    <property type="match status" value="1"/>
</dbReference>
<evidence type="ECO:0000256" key="3">
    <source>
        <dbReference type="ARBA" id="ARBA00023027"/>
    </source>
</evidence>
<organism evidence="6 7">
    <name type="scientific">Hydrogenophaga atypica</name>
    <dbReference type="NCBI Taxonomy" id="249409"/>
    <lineage>
        <taxon>Bacteria</taxon>
        <taxon>Pseudomonadati</taxon>
        <taxon>Pseudomonadota</taxon>
        <taxon>Betaproteobacteria</taxon>
        <taxon>Burkholderiales</taxon>
        <taxon>Comamonadaceae</taxon>
        <taxon>Hydrogenophaga</taxon>
    </lineage>
</organism>
<proteinExistence type="predicted"/>
<dbReference type="EMBL" id="JBHTCA010000013">
    <property type="protein sequence ID" value="MFC7410255.1"/>
    <property type="molecule type" value="Genomic_DNA"/>
</dbReference>
<dbReference type="InterPro" id="IPR026590">
    <property type="entry name" value="Ssirtuin_cat_dom"/>
</dbReference>
<protein>
    <recommendedName>
        <fullName evidence="1">protein acetyllysine N-acetyltransferase</fullName>
        <ecNumber evidence="1">2.3.1.286</ecNumber>
    </recommendedName>
</protein>
<keyword evidence="3" id="KW-0520">NAD</keyword>
<dbReference type="Gene3D" id="3.40.50.1220">
    <property type="entry name" value="TPP-binding domain"/>
    <property type="match status" value="1"/>
</dbReference>
<evidence type="ECO:0000313" key="6">
    <source>
        <dbReference type="EMBL" id="MFC7410255.1"/>
    </source>
</evidence>
<evidence type="ECO:0000259" key="5">
    <source>
        <dbReference type="PROSITE" id="PS50305"/>
    </source>
</evidence>
<feature type="domain" description="Deacetylase sirtuin-type" evidence="5">
    <location>
        <begin position="1"/>
        <end position="275"/>
    </location>
</feature>
<dbReference type="SUPFAM" id="SSF52467">
    <property type="entry name" value="DHS-like NAD/FAD-binding domain"/>
    <property type="match status" value="1"/>
</dbReference>
<dbReference type="Gene3D" id="3.30.1600.10">
    <property type="entry name" value="SIR2/SIRT2 'Small Domain"/>
    <property type="match status" value="1"/>
</dbReference>
<dbReference type="EC" id="2.3.1.286" evidence="1"/>
<evidence type="ECO:0000256" key="2">
    <source>
        <dbReference type="ARBA" id="ARBA00022679"/>
    </source>
</evidence>
<dbReference type="InterPro" id="IPR003000">
    <property type="entry name" value="Sirtuin"/>
</dbReference>
<keyword evidence="2" id="KW-0808">Transferase</keyword>
<dbReference type="InterPro" id="IPR050134">
    <property type="entry name" value="NAD-dep_sirtuin_deacylases"/>
</dbReference>
<dbReference type="InterPro" id="IPR026591">
    <property type="entry name" value="Sirtuin_cat_small_dom_sf"/>
</dbReference>
<evidence type="ECO:0000256" key="1">
    <source>
        <dbReference type="ARBA" id="ARBA00012928"/>
    </source>
</evidence>
<sequence>MHIQTSLLEHAADLIAQADAIVVACGAGMGVDSGLPDFRGSEGLWKAYPALGRERIEFHRIASPMAFRTEPLLAWGFYGHRLNLYRRTEPHAGFGLLRRWGDQMFFGAGVFTSNVDGHFQLASTSWGLVEECHGSIHHLQCLDACSEAVWTADEFHPVVDEVECRLLNNPPTCPRCGALARPNVMMFNDHEWLEHRQAGQARALEAWLQLVERPVVVEVGAGTAIPTVRHFSHQILHRYAGRLIRINPLDCTVPTPRDVGIQLRALEALQLLESALADRW</sequence>
<gene>
    <name evidence="6" type="ORF">ACFQPB_15410</name>
</gene>
<accession>A0ABW2QLH6</accession>
<keyword evidence="7" id="KW-1185">Reference proteome</keyword>
<dbReference type="RefSeq" id="WP_382225054.1">
    <property type="nucleotide sequence ID" value="NZ_JBHTCA010000013.1"/>
</dbReference>
<dbReference type="InterPro" id="IPR029035">
    <property type="entry name" value="DHS-like_NAD/FAD-binding_dom"/>
</dbReference>
<dbReference type="PROSITE" id="PS50305">
    <property type="entry name" value="SIRTUIN"/>
    <property type="match status" value="1"/>
</dbReference>
<dbReference type="PANTHER" id="PTHR11085:SF4">
    <property type="entry name" value="NAD-DEPENDENT PROTEIN DEACYLASE"/>
    <property type="match status" value="1"/>
</dbReference>
<evidence type="ECO:0000313" key="7">
    <source>
        <dbReference type="Proteomes" id="UP001596501"/>
    </source>
</evidence>
<name>A0ABW2QLH6_9BURK</name>
<comment type="caution">
    <text evidence="4">Lacks conserved residue(s) required for the propagation of feature annotation.</text>
</comment>